<evidence type="ECO:0000256" key="3">
    <source>
        <dbReference type="ARBA" id="ARBA00022892"/>
    </source>
</evidence>
<name>A0A8X6XY07_9ARAC</name>
<evidence type="ECO:0000313" key="7">
    <source>
        <dbReference type="EMBL" id="GFY62078.1"/>
    </source>
</evidence>
<comment type="subunit">
    <text evidence="6">Part of the multisubunit transport protein particle (TRAPP) complex.</text>
</comment>
<protein>
    <recommendedName>
        <fullName evidence="6">Trafficking protein particle complex subunit</fullName>
    </recommendedName>
</protein>
<accession>A0A8X6XY07</accession>
<keyword evidence="2 6" id="KW-0256">Endoplasmic reticulum</keyword>
<organism evidence="7 8">
    <name type="scientific">Trichonephila inaurata madagascariensis</name>
    <dbReference type="NCBI Taxonomy" id="2747483"/>
    <lineage>
        <taxon>Eukaryota</taxon>
        <taxon>Metazoa</taxon>
        <taxon>Ecdysozoa</taxon>
        <taxon>Arthropoda</taxon>
        <taxon>Chelicerata</taxon>
        <taxon>Arachnida</taxon>
        <taxon>Araneae</taxon>
        <taxon>Araneomorphae</taxon>
        <taxon>Entelegynae</taxon>
        <taxon>Araneoidea</taxon>
        <taxon>Nephilidae</taxon>
        <taxon>Trichonephila</taxon>
        <taxon>Trichonephila inaurata</taxon>
    </lineage>
</organism>
<evidence type="ECO:0000256" key="1">
    <source>
        <dbReference type="ARBA" id="ARBA00022448"/>
    </source>
</evidence>
<comment type="caution">
    <text evidence="7">The sequence shown here is derived from an EMBL/GenBank/DDBJ whole genome shotgun (WGS) entry which is preliminary data.</text>
</comment>
<gene>
    <name evidence="7" type="primary">Trappc1</name>
    <name evidence="7" type="ORF">TNIN_170041</name>
</gene>
<evidence type="ECO:0000256" key="5">
    <source>
        <dbReference type="ARBA" id="ARBA00038167"/>
    </source>
</evidence>
<dbReference type="GO" id="GO:0030008">
    <property type="term" value="C:TRAPP complex"/>
    <property type="evidence" value="ECO:0007669"/>
    <property type="project" value="UniProtKB-UniRule"/>
</dbReference>
<comment type="subcellular location">
    <subcellularLocation>
        <location evidence="6">Endoplasmic reticulum</location>
    </subcellularLocation>
    <subcellularLocation>
        <location evidence="6">Golgi apparatus</location>
        <location evidence="6">cis-Golgi network</location>
    </subcellularLocation>
</comment>
<dbReference type="Proteomes" id="UP000886998">
    <property type="component" value="Unassembled WGS sequence"/>
</dbReference>
<dbReference type="GO" id="GO:0005794">
    <property type="term" value="C:Golgi apparatus"/>
    <property type="evidence" value="ECO:0007669"/>
    <property type="project" value="UniProtKB-SubCell"/>
</dbReference>
<dbReference type="EMBL" id="BMAV01014059">
    <property type="protein sequence ID" value="GFY62078.1"/>
    <property type="molecule type" value="Genomic_DNA"/>
</dbReference>
<reference evidence="7" key="1">
    <citation type="submission" date="2020-08" db="EMBL/GenBank/DDBJ databases">
        <title>Multicomponent nature underlies the extraordinary mechanical properties of spider dragline silk.</title>
        <authorList>
            <person name="Kono N."/>
            <person name="Nakamura H."/>
            <person name="Mori M."/>
            <person name="Yoshida Y."/>
            <person name="Ohtoshi R."/>
            <person name="Malay A.D."/>
            <person name="Moran D.A.P."/>
            <person name="Tomita M."/>
            <person name="Numata K."/>
            <person name="Arakawa K."/>
        </authorList>
    </citation>
    <scope>NUCLEOTIDE SEQUENCE</scope>
</reference>
<keyword evidence="3 6" id="KW-0931">ER-Golgi transport</keyword>
<dbReference type="InterPro" id="IPR007233">
    <property type="entry name" value="TRAPPC"/>
</dbReference>
<dbReference type="PANTHER" id="PTHR23249:SF16">
    <property type="entry name" value="TRAFFICKING PROTEIN PARTICLE COMPLEX SUBUNIT 1"/>
    <property type="match status" value="1"/>
</dbReference>
<evidence type="ECO:0000313" key="8">
    <source>
        <dbReference type="Proteomes" id="UP000886998"/>
    </source>
</evidence>
<dbReference type="GO" id="GO:0005783">
    <property type="term" value="C:endoplasmic reticulum"/>
    <property type="evidence" value="ECO:0007669"/>
    <property type="project" value="UniProtKB-SubCell"/>
</dbReference>
<sequence>MGYHVLPYCFIFTFFLKLIVKFRMTIYNLYIFNSAGSCIYYTEWHRKKQAGMSKEEEMKLMYGLIFALKSFVLKLLPVNWKEGFLNYRTSKYKLNLYGTRLKFIMNTDVNAVNVCELLQRIYRDE</sequence>
<dbReference type="PANTHER" id="PTHR23249">
    <property type="entry name" value="TRAFFICKING PROTEIN PARTICLE COMPLEX SUBUNIT"/>
    <property type="match status" value="1"/>
</dbReference>
<evidence type="ECO:0000256" key="4">
    <source>
        <dbReference type="ARBA" id="ARBA00023034"/>
    </source>
</evidence>
<dbReference type="SMART" id="SM01399">
    <property type="entry name" value="Sybindin"/>
    <property type="match status" value="1"/>
</dbReference>
<keyword evidence="4 6" id="KW-0333">Golgi apparatus</keyword>
<dbReference type="SUPFAM" id="SSF64356">
    <property type="entry name" value="SNARE-like"/>
    <property type="match status" value="1"/>
</dbReference>
<dbReference type="OrthoDB" id="246406at2759"/>
<proteinExistence type="inferred from homology"/>
<dbReference type="Pfam" id="PF04099">
    <property type="entry name" value="Sybindin"/>
    <property type="match status" value="1"/>
</dbReference>
<keyword evidence="8" id="KW-1185">Reference proteome</keyword>
<dbReference type="Gene3D" id="3.30.450.70">
    <property type="match status" value="1"/>
</dbReference>
<keyword evidence="1 6" id="KW-0813">Transport</keyword>
<evidence type="ECO:0000256" key="2">
    <source>
        <dbReference type="ARBA" id="ARBA00022824"/>
    </source>
</evidence>
<dbReference type="AlphaFoldDB" id="A0A8X6XY07"/>
<evidence type="ECO:0000256" key="6">
    <source>
        <dbReference type="RuleBase" id="RU366065"/>
    </source>
</evidence>
<dbReference type="InterPro" id="IPR011012">
    <property type="entry name" value="Longin-like_dom_sf"/>
</dbReference>
<dbReference type="GO" id="GO:0006888">
    <property type="term" value="P:endoplasmic reticulum to Golgi vesicle-mediated transport"/>
    <property type="evidence" value="ECO:0007669"/>
    <property type="project" value="UniProtKB-UniRule"/>
</dbReference>
<comment type="similarity">
    <text evidence="5">Belongs to the TRAPP small subunits family. BET5 subfamily.</text>
</comment>